<proteinExistence type="predicted"/>
<feature type="region of interest" description="Disordered" evidence="1">
    <location>
        <begin position="56"/>
        <end position="86"/>
    </location>
</feature>
<organism evidence="2 3">
    <name type="scientific">Buddleja alternifolia</name>
    <dbReference type="NCBI Taxonomy" id="168488"/>
    <lineage>
        <taxon>Eukaryota</taxon>
        <taxon>Viridiplantae</taxon>
        <taxon>Streptophyta</taxon>
        <taxon>Embryophyta</taxon>
        <taxon>Tracheophyta</taxon>
        <taxon>Spermatophyta</taxon>
        <taxon>Magnoliopsida</taxon>
        <taxon>eudicotyledons</taxon>
        <taxon>Gunneridae</taxon>
        <taxon>Pentapetalae</taxon>
        <taxon>asterids</taxon>
        <taxon>lamiids</taxon>
        <taxon>Lamiales</taxon>
        <taxon>Scrophulariaceae</taxon>
        <taxon>Buddlejeae</taxon>
        <taxon>Buddleja</taxon>
    </lineage>
</organism>
<protein>
    <submittedName>
        <fullName evidence="2">Uncharacterized protein</fullName>
    </submittedName>
</protein>
<comment type="caution">
    <text evidence="2">The sequence shown here is derived from an EMBL/GenBank/DDBJ whole genome shotgun (WGS) entry which is preliminary data.</text>
</comment>
<dbReference type="PANTHER" id="PTHR33098">
    <property type="entry name" value="COTTON FIBER (DUF761)"/>
    <property type="match status" value="1"/>
</dbReference>
<sequence length="157" mass="18288">MLIAASSTFHRHETNNHEILSTNPPPITKGIEIFARNLSDDHKENEETIEATWDAINGGKNQRTKRKHLKKSETLNVPPQDTAELSDHPSWKELRKSETFNDAVSIRRRGGLRRDPSMSIHELNKQVEDFINKFNDNMRLQRQESDQRFLDMINRGM</sequence>
<evidence type="ECO:0000256" key="1">
    <source>
        <dbReference type="SAM" id="MobiDB-lite"/>
    </source>
</evidence>
<evidence type="ECO:0000313" key="3">
    <source>
        <dbReference type="Proteomes" id="UP000826271"/>
    </source>
</evidence>
<accession>A0AAV6XZW4</accession>
<dbReference type="AlphaFoldDB" id="A0AAV6XZW4"/>
<keyword evidence="3" id="KW-1185">Reference proteome</keyword>
<evidence type="ECO:0000313" key="2">
    <source>
        <dbReference type="EMBL" id="KAG8388491.1"/>
    </source>
</evidence>
<dbReference type="InterPro" id="IPR008480">
    <property type="entry name" value="DUF761_pln"/>
</dbReference>
<dbReference type="EMBL" id="WHWC01000002">
    <property type="protein sequence ID" value="KAG8388491.1"/>
    <property type="molecule type" value="Genomic_DNA"/>
</dbReference>
<dbReference type="Proteomes" id="UP000826271">
    <property type="component" value="Unassembled WGS sequence"/>
</dbReference>
<dbReference type="Pfam" id="PF05553">
    <property type="entry name" value="DUF761"/>
    <property type="match status" value="1"/>
</dbReference>
<dbReference type="PANTHER" id="PTHR33098:SF76">
    <property type="entry name" value="DUF4408 DOMAIN-CONTAINING PROTEIN"/>
    <property type="match status" value="1"/>
</dbReference>
<name>A0AAV6XZW4_9LAMI</name>
<gene>
    <name evidence="2" type="ORF">BUALT_Bualt02G0131200</name>
</gene>
<feature type="region of interest" description="Disordered" evidence="1">
    <location>
        <begin position="1"/>
        <end position="25"/>
    </location>
</feature>
<reference evidence="2" key="1">
    <citation type="submission" date="2019-10" db="EMBL/GenBank/DDBJ databases">
        <authorList>
            <person name="Zhang R."/>
            <person name="Pan Y."/>
            <person name="Wang J."/>
            <person name="Ma R."/>
            <person name="Yu S."/>
        </authorList>
    </citation>
    <scope>NUCLEOTIDE SEQUENCE</scope>
    <source>
        <strain evidence="2">LA-IB0</strain>
        <tissue evidence="2">Leaf</tissue>
    </source>
</reference>